<reference evidence="2" key="2">
    <citation type="submission" date="2015-01" db="EMBL/GenBank/DDBJ databases">
        <title>Evolutionary Origins and Diversification of the Mycorrhizal Mutualists.</title>
        <authorList>
            <consortium name="DOE Joint Genome Institute"/>
            <consortium name="Mycorrhizal Genomics Consortium"/>
            <person name="Kohler A."/>
            <person name="Kuo A."/>
            <person name="Nagy L.G."/>
            <person name="Floudas D."/>
            <person name="Copeland A."/>
            <person name="Barry K.W."/>
            <person name="Cichocki N."/>
            <person name="Veneault-Fourrey C."/>
            <person name="LaButti K."/>
            <person name="Lindquist E.A."/>
            <person name="Lipzen A."/>
            <person name="Lundell T."/>
            <person name="Morin E."/>
            <person name="Murat C."/>
            <person name="Riley R."/>
            <person name="Ohm R."/>
            <person name="Sun H."/>
            <person name="Tunlid A."/>
            <person name="Henrissat B."/>
            <person name="Grigoriev I.V."/>
            <person name="Hibbett D.S."/>
            <person name="Martin F."/>
        </authorList>
    </citation>
    <scope>NUCLEOTIDE SEQUENCE [LARGE SCALE GENOMIC DNA]</scope>
    <source>
        <strain evidence="2">Ve08.2h10</strain>
    </source>
</reference>
<organism evidence="1 2">
    <name type="scientific">Paxillus rubicundulus Ve08.2h10</name>
    <dbReference type="NCBI Taxonomy" id="930991"/>
    <lineage>
        <taxon>Eukaryota</taxon>
        <taxon>Fungi</taxon>
        <taxon>Dikarya</taxon>
        <taxon>Basidiomycota</taxon>
        <taxon>Agaricomycotina</taxon>
        <taxon>Agaricomycetes</taxon>
        <taxon>Agaricomycetidae</taxon>
        <taxon>Boletales</taxon>
        <taxon>Paxilineae</taxon>
        <taxon>Paxillaceae</taxon>
        <taxon>Paxillus</taxon>
    </lineage>
</organism>
<proteinExistence type="predicted"/>
<protein>
    <submittedName>
        <fullName evidence="1">Uncharacterized protein</fullName>
    </submittedName>
</protein>
<dbReference type="EMBL" id="KN825119">
    <property type="protein sequence ID" value="KIK94271.1"/>
    <property type="molecule type" value="Genomic_DNA"/>
</dbReference>
<keyword evidence="2" id="KW-1185">Reference proteome</keyword>
<sequence>MTRIAVQGHCTLFHFSLHDFLVFRPPLTGLERPGQAEIKVQTEGRKFKPLPAFACWVITSSIRTLTSARLHNTGTPVGVWDAEVSWALDLPLGDDREDLRGGIDYLV</sequence>
<gene>
    <name evidence="1" type="ORF">PAXRUDRAFT_459974</name>
</gene>
<feature type="non-terminal residue" evidence="1">
    <location>
        <position position="107"/>
    </location>
</feature>
<evidence type="ECO:0000313" key="2">
    <source>
        <dbReference type="Proteomes" id="UP000054538"/>
    </source>
</evidence>
<dbReference type="HOGENOM" id="CLU_2216190_0_0_1"/>
<dbReference type="InParanoid" id="A0A0D0DWI9"/>
<evidence type="ECO:0000313" key="1">
    <source>
        <dbReference type="EMBL" id="KIK94271.1"/>
    </source>
</evidence>
<reference evidence="1 2" key="1">
    <citation type="submission" date="2014-04" db="EMBL/GenBank/DDBJ databases">
        <authorList>
            <consortium name="DOE Joint Genome Institute"/>
            <person name="Kuo A."/>
            <person name="Kohler A."/>
            <person name="Jargeat P."/>
            <person name="Nagy L.G."/>
            <person name="Floudas D."/>
            <person name="Copeland A."/>
            <person name="Barry K.W."/>
            <person name="Cichocki N."/>
            <person name="Veneault-Fourrey C."/>
            <person name="LaButti K."/>
            <person name="Lindquist E.A."/>
            <person name="Lipzen A."/>
            <person name="Lundell T."/>
            <person name="Morin E."/>
            <person name="Murat C."/>
            <person name="Sun H."/>
            <person name="Tunlid A."/>
            <person name="Henrissat B."/>
            <person name="Grigoriev I.V."/>
            <person name="Hibbett D.S."/>
            <person name="Martin F."/>
            <person name="Nordberg H.P."/>
            <person name="Cantor M.N."/>
            <person name="Hua S.X."/>
        </authorList>
    </citation>
    <scope>NUCLEOTIDE SEQUENCE [LARGE SCALE GENOMIC DNA]</scope>
    <source>
        <strain evidence="1 2">Ve08.2h10</strain>
    </source>
</reference>
<accession>A0A0D0DWI9</accession>
<dbReference type="Proteomes" id="UP000054538">
    <property type="component" value="Unassembled WGS sequence"/>
</dbReference>
<name>A0A0D0DWI9_9AGAM</name>
<dbReference type="AlphaFoldDB" id="A0A0D0DWI9"/>